<keyword evidence="2" id="KW-1185">Reference proteome</keyword>
<protein>
    <submittedName>
        <fullName evidence="1">Uncharacterized protein</fullName>
    </submittedName>
</protein>
<name>A0ABX8R9V7_9CLOT</name>
<evidence type="ECO:0000313" key="2">
    <source>
        <dbReference type="Proteomes" id="UP000886818"/>
    </source>
</evidence>
<gene>
    <name evidence="1" type="ORF">KVH43_10695</name>
</gene>
<evidence type="ECO:0000313" key="1">
    <source>
        <dbReference type="EMBL" id="QXM05818.1"/>
    </source>
</evidence>
<dbReference type="EMBL" id="CP078093">
    <property type="protein sequence ID" value="QXM05818.1"/>
    <property type="molecule type" value="Genomic_DNA"/>
</dbReference>
<sequence length="113" mass="13229">MIKAFRADTKGECEVEITTFLERNKNGMGQDLIIRIDFYYPTGHPFYEAVIAGDLLDGQKVFVKALEQVNKLNIWIANKDRVIEKVLNIAWDYRKAKKTLLELQYMDSNYEHL</sequence>
<dbReference type="RefSeq" id="WP_218282516.1">
    <property type="nucleotide sequence ID" value="NZ_CP078093.1"/>
</dbReference>
<dbReference type="Proteomes" id="UP000886818">
    <property type="component" value="Chromosome"/>
</dbReference>
<organism evidence="1 2">
    <name type="scientific">Crassaminicella indica</name>
    <dbReference type="NCBI Taxonomy" id="2855394"/>
    <lineage>
        <taxon>Bacteria</taxon>
        <taxon>Bacillati</taxon>
        <taxon>Bacillota</taxon>
        <taxon>Clostridia</taxon>
        <taxon>Eubacteriales</taxon>
        <taxon>Clostridiaceae</taxon>
        <taxon>Crassaminicella</taxon>
    </lineage>
</organism>
<reference evidence="1" key="1">
    <citation type="submission" date="2021-07" db="EMBL/GenBank/DDBJ databases">
        <title>Complete genome sequence of Crassaminicella sp. 143-21, isolated from a deep-sea hydrothermal vent.</title>
        <authorList>
            <person name="Li X."/>
        </authorList>
    </citation>
    <scope>NUCLEOTIDE SEQUENCE</scope>
    <source>
        <strain evidence="1">143-21</strain>
    </source>
</reference>
<accession>A0ABX8R9V7</accession>
<proteinExistence type="predicted"/>